<reference evidence="8" key="1">
    <citation type="submission" date="2017-08" db="EMBL/GenBank/DDBJ databases">
        <title>A dynamic microbial community with high functional redundancy inhabits the cold, oxic subseafloor aquifer.</title>
        <authorList>
            <person name="Tully B.J."/>
            <person name="Wheat C.G."/>
            <person name="Glazer B.T."/>
            <person name="Huber J.A."/>
        </authorList>
    </citation>
    <scope>NUCLEOTIDE SEQUENCE [LARGE SCALE GENOMIC DNA]</scope>
</reference>
<gene>
    <name evidence="7" type="ORF">COB20_14425</name>
</gene>
<sequence>MTDSIEFKETVPSGLFNTAINILVAPSEAIAEIQQRPTKAFPLGLVLISTALSLAWYFSIVDFSWYVDDVLATQNIPEDRLEASREAMLSLSQNSFMLISVVGGTIFTLVYYALQSAYLALISALTGNGQKFSRWFSLVCWTSLPVLLGIAGMIMTILLSPNGQLSATELNPLTLRNLGIASDNNSLNTLFDFFNLTMIWSIGLLTMGYKQWLGSSLIKAIGVVTTPYLLIALIWAVIALS</sequence>
<evidence type="ECO:0000256" key="4">
    <source>
        <dbReference type="ARBA" id="ARBA00023136"/>
    </source>
</evidence>
<feature type="transmembrane region" description="Helical" evidence="5">
    <location>
        <begin position="95"/>
        <end position="114"/>
    </location>
</feature>
<protein>
    <recommendedName>
        <fullName evidence="6">Yip1 domain-containing protein</fullName>
    </recommendedName>
</protein>
<comment type="caution">
    <text evidence="7">The sequence shown here is derived from an EMBL/GenBank/DDBJ whole genome shotgun (WGS) entry which is preliminary data.</text>
</comment>
<keyword evidence="3 5" id="KW-1133">Transmembrane helix</keyword>
<dbReference type="AlphaFoldDB" id="A0A2A4WWL5"/>
<dbReference type="GO" id="GO:0016020">
    <property type="term" value="C:membrane"/>
    <property type="evidence" value="ECO:0007669"/>
    <property type="project" value="UniProtKB-SubCell"/>
</dbReference>
<evidence type="ECO:0000313" key="7">
    <source>
        <dbReference type="EMBL" id="PCI74808.1"/>
    </source>
</evidence>
<evidence type="ECO:0000256" key="5">
    <source>
        <dbReference type="SAM" id="Phobius"/>
    </source>
</evidence>
<feature type="transmembrane region" description="Helical" evidence="5">
    <location>
        <begin position="40"/>
        <end position="58"/>
    </location>
</feature>
<feature type="transmembrane region" description="Helical" evidence="5">
    <location>
        <begin position="135"/>
        <end position="159"/>
    </location>
</feature>
<keyword evidence="4 5" id="KW-0472">Membrane</keyword>
<accession>A0A2A4WWL5</accession>
<evidence type="ECO:0000256" key="2">
    <source>
        <dbReference type="ARBA" id="ARBA00022692"/>
    </source>
</evidence>
<keyword evidence="2 5" id="KW-0812">Transmembrane</keyword>
<name>A0A2A4WWL5_9GAMM</name>
<evidence type="ECO:0000313" key="8">
    <source>
        <dbReference type="Proteomes" id="UP000218767"/>
    </source>
</evidence>
<dbReference type="InterPro" id="IPR006977">
    <property type="entry name" value="Yip1_dom"/>
</dbReference>
<feature type="transmembrane region" description="Helical" evidence="5">
    <location>
        <begin position="221"/>
        <end position="240"/>
    </location>
</feature>
<evidence type="ECO:0000256" key="3">
    <source>
        <dbReference type="ARBA" id="ARBA00022989"/>
    </source>
</evidence>
<comment type="subcellular location">
    <subcellularLocation>
        <location evidence="1">Membrane</location>
        <topology evidence="1">Multi-pass membrane protein</topology>
    </subcellularLocation>
</comment>
<dbReference type="Proteomes" id="UP000218767">
    <property type="component" value="Unassembled WGS sequence"/>
</dbReference>
<dbReference type="EMBL" id="NVUL01000092">
    <property type="protein sequence ID" value="PCI74808.1"/>
    <property type="molecule type" value="Genomic_DNA"/>
</dbReference>
<evidence type="ECO:0000256" key="1">
    <source>
        <dbReference type="ARBA" id="ARBA00004141"/>
    </source>
</evidence>
<feature type="transmembrane region" description="Helical" evidence="5">
    <location>
        <begin position="190"/>
        <end position="209"/>
    </location>
</feature>
<feature type="domain" description="Yip1" evidence="6">
    <location>
        <begin position="21"/>
        <end position="238"/>
    </location>
</feature>
<organism evidence="7 8">
    <name type="scientific">SAR86 cluster bacterium</name>
    <dbReference type="NCBI Taxonomy" id="2030880"/>
    <lineage>
        <taxon>Bacteria</taxon>
        <taxon>Pseudomonadati</taxon>
        <taxon>Pseudomonadota</taxon>
        <taxon>Gammaproteobacteria</taxon>
        <taxon>SAR86 cluster</taxon>
    </lineage>
</organism>
<dbReference type="Pfam" id="PF04893">
    <property type="entry name" value="Yip1"/>
    <property type="match status" value="1"/>
</dbReference>
<proteinExistence type="predicted"/>
<evidence type="ECO:0000259" key="6">
    <source>
        <dbReference type="Pfam" id="PF04893"/>
    </source>
</evidence>